<dbReference type="GO" id="GO:0006096">
    <property type="term" value="P:glycolytic process"/>
    <property type="evidence" value="ECO:0007669"/>
    <property type="project" value="UniProtKB-KW"/>
</dbReference>
<dbReference type="GO" id="GO:0006094">
    <property type="term" value="P:gluconeogenesis"/>
    <property type="evidence" value="ECO:0007669"/>
    <property type="project" value="UniProtKB-KW"/>
</dbReference>
<dbReference type="PROSITE" id="PS51463">
    <property type="entry name" value="P_GLUCOSE_ISOMERASE_3"/>
    <property type="match status" value="1"/>
</dbReference>
<dbReference type="GO" id="GO:0097367">
    <property type="term" value="F:carbohydrate derivative binding"/>
    <property type="evidence" value="ECO:0007669"/>
    <property type="project" value="InterPro"/>
</dbReference>
<sequence>MSAAAGGWDRYRRLLLEDASLGVRVDLSRMPGGGLAGADLREPIARALEEMRALEAGAIANPDEKRAVGHYWLRAPDLAPDPAAATAVRAAVEQVRSFAARVRAGAIRAPEGAF</sequence>
<dbReference type="GO" id="GO:0005829">
    <property type="term" value="C:cytosol"/>
    <property type="evidence" value="ECO:0007669"/>
    <property type="project" value="TreeGrafter"/>
</dbReference>
<dbReference type="InterPro" id="IPR046348">
    <property type="entry name" value="SIS_dom_sf"/>
</dbReference>
<protein>
    <submittedName>
        <fullName evidence="4">Glucose-6-phosphate isomerase</fullName>
        <ecNumber evidence="4">5.3.1.9</ecNumber>
    </submittedName>
</protein>
<comment type="caution">
    <text evidence="4">The sequence shown here is derived from an EMBL/GenBank/DDBJ whole genome shotgun (WGS) entry which is preliminary data.</text>
</comment>
<dbReference type="GO" id="GO:0048029">
    <property type="term" value="F:monosaccharide binding"/>
    <property type="evidence" value="ECO:0007669"/>
    <property type="project" value="TreeGrafter"/>
</dbReference>
<evidence type="ECO:0000313" key="5">
    <source>
        <dbReference type="Proteomes" id="UP000748308"/>
    </source>
</evidence>
<dbReference type="PANTHER" id="PTHR11469">
    <property type="entry name" value="GLUCOSE-6-PHOSPHATE ISOMERASE"/>
    <property type="match status" value="1"/>
</dbReference>
<organism evidence="4 5">
    <name type="scientific">Eiseniibacteriota bacterium</name>
    <dbReference type="NCBI Taxonomy" id="2212470"/>
    <lineage>
        <taxon>Bacteria</taxon>
        <taxon>Candidatus Eiseniibacteriota</taxon>
    </lineage>
</organism>
<dbReference type="PANTHER" id="PTHR11469:SF1">
    <property type="entry name" value="GLUCOSE-6-PHOSPHATE ISOMERASE"/>
    <property type="match status" value="1"/>
</dbReference>
<name>A0A938BNN3_UNCEI</name>
<feature type="non-terminal residue" evidence="4">
    <location>
        <position position="114"/>
    </location>
</feature>
<dbReference type="GO" id="GO:0004347">
    <property type="term" value="F:glucose-6-phosphate isomerase activity"/>
    <property type="evidence" value="ECO:0007669"/>
    <property type="project" value="UniProtKB-EC"/>
</dbReference>
<dbReference type="GO" id="GO:0051156">
    <property type="term" value="P:glucose 6-phosphate metabolic process"/>
    <property type="evidence" value="ECO:0007669"/>
    <property type="project" value="TreeGrafter"/>
</dbReference>
<gene>
    <name evidence="4" type="primary">pgi</name>
    <name evidence="4" type="ORF">FJY75_06080</name>
</gene>
<dbReference type="Proteomes" id="UP000748308">
    <property type="component" value="Unassembled WGS sequence"/>
</dbReference>
<dbReference type="InterPro" id="IPR001672">
    <property type="entry name" value="G6P_Isomerase"/>
</dbReference>
<keyword evidence="3 4" id="KW-0413">Isomerase</keyword>
<evidence type="ECO:0000256" key="3">
    <source>
        <dbReference type="ARBA" id="ARBA00023235"/>
    </source>
</evidence>
<evidence type="ECO:0000313" key="4">
    <source>
        <dbReference type="EMBL" id="MBM3317403.1"/>
    </source>
</evidence>
<dbReference type="AlphaFoldDB" id="A0A938BNN3"/>
<evidence type="ECO:0000256" key="2">
    <source>
        <dbReference type="ARBA" id="ARBA00023152"/>
    </source>
</evidence>
<keyword evidence="2" id="KW-0324">Glycolysis</keyword>
<dbReference type="Gene3D" id="3.40.50.10490">
    <property type="entry name" value="Glucose-6-phosphate isomerase like protein, domain 1"/>
    <property type="match status" value="1"/>
</dbReference>
<accession>A0A938BNN3</accession>
<dbReference type="SUPFAM" id="SSF53697">
    <property type="entry name" value="SIS domain"/>
    <property type="match status" value="1"/>
</dbReference>
<evidence type="ECO:0000256" key="1">
    <source>
        <dbReference type="ARBA" id="ARBA00022432"/>
    </source>
</evidence>
<dbReference type="EC" id="5.3.1.9" evidence="4"/>
<dbReference type="EMBL" id="VGIY01000119">
    <property type="protein sequence ID" value="MBM3317403.1"/>
    <property type="molecule type" value="Genomic_DNA"/>
</dbReference>
<reference evidence="4" key="1">
    <citation type="submission" date="2019-03" db="EMBL/GenBank/DDBJ databases">
        <title>Lake Tanganyika Metagenome-Assembled Genomes (MAGs).</title>
        <authorList>
            <person name="Tran P."/>
        </authorList>
    </citation>
    <scope>NUCLEOTIDE SEQUENCE</scope>
    <source>
        <strain evidence="4">M_DeepCast_400m_m2_100</strain>
    </source>
</reference>
<keyword evidence="1" id="KW-0312">Gluconeogenesis</keyword>
<proteinExistence type="predicted"/>